<accession>A0A843Z4Z1</accession>
<dbReference type="EMBL" id="WIPA01000073">
    <property type="protein sequence ID" value="MQR27573.1"/>
    <property type="molecule type" value="Genomic_DNA"/>
</dbReference>
<evidence type="ECO:0000313" key="1">
    <source>
        <dbReference type="EMBL" id="MQR27573.1"/>
    </source>
</evidence>
<gene>
    <name evidence="1" type="ORF">GFV13_10105</name>
</gene>
<proteinExistence type="predicted"/>
<reference evidence="1 2" key="1">
    <citation type="submission" date="2019-10" db="EMBL/GenBank/DDBJ databases">
        <title>WGS of Leuconostoc mesenteroides.</title>
        <authorList>
            <person name="Melo Bolivar J."/>
            <person name="Marino-Ramirez L."/>
            <person name="Villamil Diaz L.M."/>
        </authorList>
    </citation>
    <scope>NUCLEOTIDE SEQUENCE [LARGE SCALE GENOMIC DNA]</scope>
    <source>
        <strain evidence="1 2">M11</strain>
    </source>
</reference>
<dbReference type="Gene3D" id="3.10.560.10">
    <property type="entry name" value="Outer membrane lipoprotein wza domain like"/>
    <property type="match status" value="1"/>
</dbReference>
<feature type="non-terminal residue" evidence="1">
    <location>
        <position position="1"/>
    </location>
</feature>
<evidence type="ECO:0000313" key="2">
    <source>
        <dbReference type="Proteomes" id="UP000469952"/>
    </source>
</evidence>
<dbReference type="AlphaFoldDB" id="A0A843Z4Z1"/>
<name>A0A843Z4Z1_LEUME</name>
<comment type="caution">
    <text evidence="1">The sequence shown here is derived from an EMBL/GenBank/DDBJ whole genome shotgun (WGS) entry which is preliminary data.</text>
</comment>
<organism evidence="1 2">
    <name type="scientific">Leuconostoc mesenteroides</name>
    <dbReference type="NCBI Taxonomy" id="1245"/>
    <lineage>
        <taxon>Bacteria</taxon>
        <taxon>Bacillati</taxon>
        <taxon>Bacillota</taxon>
        <taxon>Bacilli</taxon>
        <taxon>Lactobacillales</taxon>
        <taxon>Lactobacillaceae</taxon>
        <taxon>Leuconostoc</taxon>
    </lineage>
</organism>
<dbReference type="Proteomes" id="UP000469952">
    <property type="component" value="Unassembled WGS sequence"/>
</dbReference>
<protein>
    <submittedName>
        <fullName evidence="1">Polysaccharide export protein</fullName>
    </submittedName>
</protein>
<sequence>STRMQLTARGERLLDAVDSAGGVRQPVDKITIQVTSGNAAQTLPLQTIIRDPRQNVPLRAGDVVTALFQPLSFTALG</sequence>
<feature type="non-terminal residue" evidence="1">
    <location>
        <position position="77"/>
    </location>
</feature>